<name>A0A5R9QE82_9GAMM</name>
<dbReference type="RefSeq" id="WP_138411785.1">
    <property type="nucleotide sequence ID" value="NZ_QLAG01000012.1"/>
</dbReference>
<dbReference type="InterPro" id="IPR001375">
    <property type="entry name" value="Peptidase_S9_cat"/>
</dbReference>
<dbReference type="AlphaFoldDB" id="A0A5R9QE82"/>
<gene>
    <name evidence="3" type="ORF">DN820_11635</name>
</gene>
<dbReference type="InterPro" id="IPR002471">
    <property type="entry name" value="Pept_S9_AS"/>
</dbReference>
<dbReference type="PANTHER" id="PTHR22946:SF5">
    <property type="entry name" value="PEPTIDASE S9 PROLYL OLIGOPEPTIDASE CATALYTIC DOMAIN-CONTAINING PROTEIN"/>
    <property type="match status" value="1"/>
</dbReference>
<proteinExistence type="predicted"/>
<dbReference type="InterPro" id="IPR029058">
    <property type="entry name" value="AB_hydrolase_fold"/>
</dbReference>
<evidence type="ECO:0000259" key="2">
    <source>
        <dbReference type="Pfam" id="PF00326"/>
    </source>
</evidence>
<dbReference type="Gene3D" id="3.40.50.1820">
    <property type="entry name" value="alpha/beta hydrolase"/>
    <property type="match status" value="1"/>
</dbReference>
<dbReference type="Proteomes" id="UP000306753">
    <property type="component" value="Unassembled WGS sequence"/>
</dbReference>
<keyword evidence="4" id="KW-1185">Reference proteome</keyword>
<evidence type="ECO:0000313" key="4">
    <source>
        <dbReference type="Proteomes" id="UP000306753"/>
    </source>
</evidence>
<accession>A0A5R9QE82</accession>
<evidence type="ECO:0000256" key="1">
    <source>
        <dbReference type="ARBA" id="ARBA00022801"/>
    </source>
</evidence>
<feature type="domain" description="Peptidase S9 prolyl oligopeptidase catalytic" evidence="2">
    <location>
        <begin position="54"/>
        <end position="240"/>
    </location>
</feature>
<dbReference type="GO" id="GO:0004252">
    <property type="term" value="F:serine-type endopeptidase activity"/>
    <property type="evidence" value="ECO:0007669"/>
    <property type="project" value="InterPro"/>
</dbReference>
<evidence type="ECO:0000313" key="3">
    <source>
        <dbReference type="EMBL" id="TLX63447.1"/>
    </source>
</evidence>
<comment type="caution">
    <text evidence="3">The sequence shown here is derived from an EMBL/GenBank/DDBJ whole genome shotgun (WGS) entry which is preliminary data.</text>
</comment>
<dbReference type="SUPFAM" id="SSF53474">
    <property type="entry name" value="alpha/beta-Hydrolases"/>
    <property type="match status" value="1"/>
</dbReference>
<dbReference type="InterPro" id="IPR050261">
    <property type="entry name" value="FrsA_esterase"/>
</dbReference>
<sequence length="270" mass="29612">MATNSETIQIDVDDQTIAGTFLTLPNKLPGMLFVHGWGGSQERDLARARGIAGLGCICLSFDLRGHGLTLEQQQSVTREQNLADVLAAYDRLAEHPAVDRSSIAVVGTSYGGYLAAILTALRPVKWLGLRVPALYRDENWHTPKRKLDKADLDRYRRSRVTPEENRALAACANFRGDVLIVESEHDDIVPHETIMSYRAALRNTHSLTHRIINGADHGLSGDACQQAYTSILVNWATEMLIGGRLGGAQTAVEDVLSTRKQNASADSRRA</sequence>
<dbReference type="PANTHER" id="PTHR22946">
    <property type="entry name" value="DIENELACTONE HYDROLASE DOMAIN-CONTAINING PROTEIN-RELATED"/>
    <property type="match status" value="1"/>
</dbReference>
<dbReference type="PROSITE" id="PS00708">
    <property type="entry name" value="PRO_ENDOPEP_SER"/>
    <property type="match status" value="1"/>
</dbReference>
<dbReference type="GO" id="GO:0006508">
    <property type="term" value="P:proteolysis"/>
    <property type="evidence" value="ECO:0007669"/>
    <property type="project" value="InterPro"/>
</dbReference>
<keyword evidence="1 3" id="KW-0378">Hydrolase</keyword>
<dbReference type="Pfam" id="PF00326">
    <property type="entry name" value="Peptidase_S9"/>
    <property type="match status" value="1"/>
</dbReference>
<dbReference type="EMBL" id="QLAG01000012">
    <property type="protein sequence ID" value="TLX63447.1"/>
    <property type="molecule type" value="Genomic_DNA"/>
</dbReference>
<protein>
    <submittedName>
        <fullName evidence="3">Alpha/beta hydrolase</fullName>
    </submittedName>
</protein>
<reference evidence="3 4" key="1">
    <citation type="journal article" date="2017" name="Eur. J. Clin. Microbiol. Infect. Dis.">
        <title>Uncommonly isolated clinical Pseudomonas: identification and phylogenetic assignation.</title>
        <authorList>
            <person name="Mulet M."/>
            <person name="Gomila M."/>
            <person name="Ramirez A."/>
            <person name="Cardew S."/>
            <person name="Moore E.R."/>
            <person name="Lalucat J."/>
            <person name="Garcia-Valdes E."/>
        </authorList>
    </citation>
    <scope>NUCLEOTIDE SEQUENCE [LARGE SCALE GENOMIC DNA]</scope>
    <source>
        <strain evidence="3 4">SD129</strain>
    </source>
</reference>
<organism evidence="3 4">
    <name type="scientific">Stutzerimonas nosocomialis</name>
    <dbReference type="NCBI Taxonomy" id="1056496"/>
    <lineage>
        <taxon>Bacteria</taxon>
        <taxon>Pseudomonadati</taxon>
        <taxon>Pseudomonadota</taxon>
        <taxon>Gammaproteobacteria</taxon>
        <taxon>Pseudomonadales</taxon>
        <taxon>Pseudomonadaceae</taxon>
        <taxon>Stutzerimonas</taxon>
    </lineage>
</organism>